<dbReference type="GO" id="GO:0005666">
    <property type="term" value="C:RNA polymerase III complex"/>
    <property type="evidence" value="ECO:0007669"/>
    <property type="project" value="TreeGrafter"/>
</dbReference>
<protein>
    <submittedName>
        <fullName evidence="2">6482_t:CDS:1</fullName>
    </submittedName>
</protein>
<feature type="region of interest" description="Disordered" evidence="1">
    <location>
        <begin position="174"/>
        <end position="208"/>
    </location>
</feature>
<dbReference type="Proteomes" id="UP000789706">
    <property type="component" value="Unassembled WGS sequence"/>
</dbReference>
<proteinExistence type="predicted"/>
<gene>
    <name evidence="2" type="ORF">DEBURN_LOCUS1331</name>
</gene>
<reference evidence="2" key="1">
    <citation type="submission" date="2021-06" db="EMBL/GenBank/DDBJ databases">
        <authorList>
            <person name="Kallberg Y."/>
            <person name="Tangrot J."/>
            <person name="Rosling A."/>
        </authorList>
    </citation>
    <scope>NUCLEOTIDE SEQUENCE</scope>
    <source>
        <strain evidence="2">AZ414A</strain>
    </source>
</reference>
<evidence type="ECO:0000313" key="3">
    <source>
        <dbReference type="Proteomes" id="UP000789706"/>
    </source>
</evidence>
<evidence type="ECO:0000313" key="2">
    <source>
        <dbReference type="EMBL" id="CAG8439639.1"/>
    </source>
</evidence>
<dbReference type="PANTHER" id="PTHR12069:SF0">
    <property type="entry name" value="DNA-DIRECTED RNA POLYMERASE III SUBUNIT RPC5"/>
    <property type="match status" value="1"/>
</dbReference>
<dbReference type="AlphaFoldDB" id="A0A9N8V1V8"/>
<name>A0A9N8V1V8_9GLOM</name>
<dbReference type="OrthoDB" id="340681at2759"/>
<feature type="compositionally biased region" description="Low complexity" evidence="1">
    <location>
        <begin position="281"/>
        <end position="295"/>
    </location>
</feature>
<dbReference type="InterPro" id="IPR006886">
    <property type="entry name" value="RNA_pol_III_Rpc5"/>
</dbReference>
<keyword evidence="3" id="KW-1185">Reference proteome</keyword>
<sequence length="312" mass="35524">MDGDHIISDMDDDCCFNLDDLNNLEEVSDLDPLLDPNEIIKEIPIYLSQQLSNKLYIVQFPVRPRSNPYVGKNTPREARYKPQTNKLELDIPLQTNSLWYNRDRGEELMLGLNEKEAQTIYDRTWKRGDQTDGLLDKQTLQSTIVPPQANYWMGVMKDAQVLEEEGNLNDLKGVKSMNTDDPGNAATESNSDKSILKKHARPKSQQRVGEEEIWMKMRYCDMESIETSNLFDQLITINNDPLICKTANMNEYLDRINQITANNPTTATTFGAKSQPINNPKNQNNTRGKGTTRGARGSRGSRGKKNQRGKHT</sequence>
<dbReference type="Pfam" id="PF04801">
    <property type="entry name" value="RPC5"/>
    <property type="match status" value="1"/>
</dbReference>
<evidence type="ECO:0000256" key="1">
    <source>
        <dbReference type="SAM" id="MobiDB-lite"/>
    </source>
</evidence>
<feature type="compositionally biased region" description="Basic residues" evidence="1">
    <location>
        <begin position="299"/>
        <end position="312"/>
    </location>
</feature>
<dbReference type="EMBL" id="CAJVPK010000058">
    <property type="protein sequence ID" value="CAG8439639.1"/>
    <property type="molecule type" value="Genomic_DNA"/>
</dbReference>
<dbReference type="PANTHER" id="PTHR12069">
    <property type="entry name" value="DNA-DIRECTED RNA POLYMERASES III 80 KDA POLYPEPTIDE RNA POLYMERASE III SUBUNIT 5"/>
    <property type="match status" value="1"/>
</dbReference>
<feature type="compositionally biased region" description="Polar residues" evidence="1">
    <location>
        <begin position="264"/>
        <end position="280"/>
    </location>
</feature>
<feature type="compositionally biased region" description="Polar residues" evidence="1">
    <location>
        <begin position="176"/>
        <end position="189"/>
    </location>
</feature>
<accession>A0A9N8V1V8</accession>
<organism evidence="2 3">
    <name type="scientific">Diversispora eburnea</name>
    <dbReference type="NCBI Taxonomy" id="1213867"/>
    <lineage>
        <taxon>Eukaryota</taxon>
        <taxon>Fungi</taxon>
        <taxon>Fungi incertae sedis</taxon>
        <taxon>Mucoromycota</taxon>
        <taxon>Glomeromycotina</taxon>
        <taxon>Glomeromycetes</taxon>
        <taxon>Diversisporales</taxon>
        <taxon>Diversisporaceae</taxon>
        <taxon>Diversispora</taxon>
    </lineage>
</organism>
<dbReference type="GO" id="GO:0042797">
    <property type="term" value="P:tRNA transcription by RNA polymerase III"/>
    <property type="evidence" value="ECO:0007669"/>
    <property type="project" value="TreeGrafter"/>
</dbReference>
<feature type="region of interest" description="Disordered" evidence="1">
    <location>
        <begin position="264"/>
        <end position="312"/>
    </location>
</feature>
<comment type="caution">
    <text evidence="2">The sequence shown here is derived from an EMBL/GenBank/DDBJ whole genome shotgun (WGS) entry which is preliminary data.</text>
</comment>